<feature type="transmembrane region" description="Helical" evidence="1">
    <location>
        <begin position="102"/>
        <end position="123"/>
    </location>
</feature>
<dbReference type="InterPro" id="IPR017850">
    <property type="entry name" value="Alkaline_phosphatase_core_sf"/>
</dbReference>
<dbReference type="SUPFAM" id="SSF53649">
    <property type="entry name" value="Alkaline phosphatase-like"/>
    <property type="match status" value="1"/>
</dbReference>
<feature type="transmembrane region" description="Helical" evidence="1">
    <location>
        <begin position="43"/>
        <end position="62"/>
    </location>
</feature>
<dbReference type="InterPro" id="IPR007165">
    <property type="entry name" value="Phage_holin_4_2"/>
</dbReference>
<gene>
    <name evidence="2" type="ORF">MCBB_2248</name>
</gene>
<keyword evidence="1" id="KW-0812">Transmembrane</keyword>
<dbReference type="OrthoDB" id="82412at2157"/>
<evidence type="ECO:0000313" key="3">
    <source>
        <dbReference type="Proteomes" id="UP000094707"/>
    </source>
</evidence>
<keyword evidence="1" id="KW-0472">Membrane</keyword>
<protein>
    <recommendedName>
        <fullName evidence="4">Phage holin family protein</fullName>
    </recommendedName>
</protein>
<evidence type="ECO:0008006" key="4">
    <source>
        <dbReference type="Google" id="ProtNLM"/>
    </source>
</evidence>
<dbReference type="PATRIC" id="fig|129848.4.peg.2298"/>
<feature type="transmembrane region" description="Helical" evidence="1">
    <location>
        <begin position="16"/>
        <end position="37"/>
    </location>
</feature>
<dbReference type="KEGG" id="mcub:MCBB_2248"/>
<name>A0A1D3L584_9EURY</name>
<dbReference type="GeneID" id="30413082"/>
<accession>A0A1D3L584</accession>
<dbReference type="Pfam" id="PF04020">
    <property type="entry name" value="Phage_holin_4_2"/>
    <property type="match status" value="1"/>
</dbReference>
<dbReference type="Gene3D" id="3.40.720.10">
    <property type="entry name" value="Alkaline Phosphatase, subunit A"/>
    <property type="match status" value="1"/>
</dbReference>
<keyword evidence="1" id="KW-1133">Transmembrane helix</keyword>
<feature type="transmembrane region" description="Helical" evidence="1">
    <location>
        <begin position="69"/>
        <end position="90"/>
    </location>
</feature>
<evidence type="ECO:0000313" key="2">
    <source>
        <dbReference type="EMBL" id="SCG86787.1"/>
    </source>
</evidence>
<dbReference type="RefSeq" id="WP_071907817.1">
    <property type="nucleotide sequence ID" value="NZ_LT607756.1"/>
</dbReference>
<dbReference type="EMBL" id="LT607756">
    <property type="protein sequence ID" value="SCG86787.1"/>
    <property type="molecule type" value="Genomic_DNA"/>
</dbReference>
<dbReference type="InterPro" id="IPR002591">
    <property type="entry name" value="Phosphodiest/P_Trfase"/>
</dbReference>
<dbReference type="AlphaFoldDB" id="A0A1D3L584"/>
<proteinExistence type="predicted"/>
<evidence type="ECO:0000256" key="1">
    <source>
        <dbReference type="SAM" id="Phobius"/>
    </source>
</evidence>
<keyword evidence="3" id="KW-1185">Reference proteome</keyword>
<organism evidence="2 3">
    <name type="scientific">Methanobacterium congolense</name>
    <dbReference type="NCBI Taxonomy" id="118062"/>
    <lineage>
        <taxon>Archaea</taxon>
        <taxon>Methanobacteriati</taxon>
        <taxon>Methanobacteriota</taxon>
        <taxon>Methanomada group</taxon>
        <taxon>Methanobacteria</taxon>
        <taxon>Methanobacteriales</taxon>
        <taxon>Methanobacteriaceae</taxon>
        <taxon>Methanobacterium</taxon>
    </lineage>
</organism>
<reference evidence="2 3" key="1">
    <citation type="submission" date="2016-08" db="EMBL/GenBank/DDBJ databases">
        <authorList>
            <person name="Seilhamer J.J."/>
        </authorList>
    </citation>
    <scope>NUCLEOTIDE SEQUENCE [LARGE SCALE GENOMIC DNA]</scope>
    <source>
        <strain evidence="2">Buetzberg</strain>
    </source>
</reference>
<dbReference type="Pfam" id="PF01663">
    <property type="entry name" value="Phosphodiest"/>
    <property type="match status" value="1"/>
</dbReference>
<dbReference type="STRING" id="118062.MCBB_2248"/>
<dbReference type="Proteomes" id="UP000094707">
    <property type="component" value="Chromosome I"/>
</dbReference>
<sequence>MDKSRSTYIMWTGRTIALWVSEIVGFMAMAVVIPGFQVDGWESAAVAVTFIGLLNALLWPLLSYYTLRFLVFTFGVGALILNGFMIWIASQFVPGLSISGGALLLVPLGIAAINTLVSAVITIDDEASYYRTVLRRDLERRSKGIDKNKPGFIFLEIDGLAASTLKKAIKNGYMPTLKKWLEDGTHRIKEWETDLSSQTGASQAGILHGNNKDLPAFQWVEKENKNKLRVSTGLFDAPLIEKRVSNGNGLLSTNGASRSNLFSGDASNTIFTYSKISNLGQFYTRAWYFFYSNPYNFTRTLVLSLWDMVMEMGSRIRQRIKHINPRLNRSFIYFPIRATANVFLREVTTYTLLGDMLTGKVDAAYATYVGYDEIAHHSGVEDYDAFYALKKIDKQFKRLENAKKTALRPYHLVVLSDHGQSNGATFKQRYKMTLEDLVRELLPEDIKIHSDLYTNVDHFSQAVRYPITEGKDFINQKTANTVESGRKVGRSVMASFTENQFVKRTFKSLEMPEMPHKKFYKGHEDTYVSPEEAQTVVLASGNLGLIYFNEWSERMTYEELNLAFPNLIPGLIQHNGIGFIMVHSEEHGTVVIGSRGTYYLETDTFEGENPIASFGKNAAHHLKRTDNFKYVPDILVNSFYNPETREVAAFEELIGSHGGMGGNQSKPFIMHPSQWKIDEEEIVGAENVYKTLKTHIQEAWDNNYGTNEVE</sequence>